<feature type="compositionally biased region" description="Basic and acidic residues" evidence="9">
    <location>
        <begin position="22"/>
        <end position="34"/>
    </location>
</feature>
<dbReference type="Pfam" id="PF13639">
    <property type="entry name" value="zf-RING_2"/>
    <property type="match status" value="1"/>
</dbReference>
<dbReference type="SUPFAM" id="SSF57850">
    <property type="entry name" value="RING/U-box"/>
    <property type="match status" value="1"/>
</dbReference>
<sequence length="320" mass="35708">MSSPEQNQTRGHVSTLRRLLRRGPEPDALDHQRPLIDTSSSSQRKPNIASSMLLRGLGCASSAAALVPSSSGVGAGGAQVAASAVREAADWDGKRRRSKKKKKEKKRVASSSGGGATSADVWCVEASVDCVVERAHRERPCISRRVTVQEQISAYMDSPLDAHFFGPDLTPPGRLHRARAYHHHRHHSPPDLEEEIMMYSTRMLFGGSNLYDRHRDWRLDVDHMSYEELLELGDRIGYVNTGLREEDILGKVRAYVFDPSALHFSSSEAEKKCSICQEEYEANEEMGKLECGHGYHVYCIKQWLSRKNSCPVCKTSISKS</sequence>
<keyword evidence="6" id="KW-0833">Ubl conjugation pathway</keyword>
<feature type="region of interest" description="Disordered" evidence="9">
    <location>
        <begin position="1"/>
        <end position="48"/>
    </location>
</feature>
<gene>
    <name evidence="11" type="ORF">LUZ61_006077</name>
</gene>
<reference evidence="11 12" key="1">
    <citation type="journal article" date="2022" name="Cell">
        <title>Repeat-based holocentromeres influence genome architecture and karyotype evolution.</title>
        <authorList>
            <person name="Hofstatter P.G."/>
            <person name="Thangavel G."/>
            <person name="Lux T."/>
            <person name="Neumann P."/>
            <person name="Vondrak T."/>
            <person name="Novak P."/>
            <person name="Zhang M."/>
            <person name="Costa L."/>
            <person name="Castellani M."/>
            <person name="Scott A."/>
            <person name="Toegelov H."/>
            <person name="Fuchs J."/>
            <person name="Mata-Sucre Y."/>
            <person name="Dias Y."/>
            <person name="Vanzela A.L.L."/>
            <person name="Huettel B."/>
            <person name="Almeida C.C.S."/>
            <person name="Simkova H."/>
            <person name="Souza G."/>
            <person name="Pedrosa-Harand A."/>
            <person name="Macas J."/>
            <person name="Mayer K.F.X."/>
            <person name="Houben A."/>
            <person name="Marques A."/>
        </authorList>
    </citation>
    <scope>NUCLEOTIDE SEQUENCE [LARGE SCALE GENOMIC DNA]</scope>
    <source>
        <strain evidence="11">RhyTen1mFocal</strain>
    </source>
</reference>
<dbReference type="Gene3D" id="3.30.40.10">
    <property type="entry name" value="Zinc/RING finger domain, C3HC4 (zinc finger)"/>
    <property type="match status" value="1"/>
</dbReference>
<protein>
    <recommendedName>
        <fullName evidence="2">RING-type E3 ubiquitin transferase</fullName>
        <ecNumber evidence="2">2.3.2.27</ecNumber>
    </recommendedName>
</protein>
<feature type="compositionally biased region" description="Basic residues" evidence="9">
    <location>
        <begin position="94"/>
        <end position="108"/>
    </location>
</feature>
<dbReference type="Proteomes" id="UP001210211">
    <property type="component" value="Unassembled WGS sequence"/>
</dbReference>
<comment type="catalytic activity">
    <reaction evidence="1">
        <text>S-ubiquitinyl-[E2 ubiquitin-conjugating enzyme]-L-cysteine + [acceptor protein]-L-lysine = [E2 ubiquitin-conjugating enzyme]-L-cysteine + N(6)-ubiquitinyl-[acceptor protein]-L-lysine.</text>
        <dbReference type="EC" id="2.3.2.27"/>
    </reaction>
</comment>
<dbReference type="AlphaFoldDB" id="A0AAD6EV67"/>
<evidence type="ECO:0000256" key="5">
    <source>
        <dbReference type="ARBA" id="ARBA00022771"/>
    </source>
</evidence>
<evidence type="ECO:0000256" key="3">
    <source>
        <dbReference type="ARBA" id="ARBA00022679"/>
    </source>
</evidence>
<keyword evidence="4" id="KW-0479">Metal-binding</keyword>
<keyword evidence="7" id="KW-0862">Zinc</keyword>
<dbReference type="SMART" id="SM00184">
    <property type="entry name" value="RING"/>
    <property type="match status" value="1"/>
</dbReference>
<feature type="compositionally biased region" description="Polar residues" evidence="9">
    <location>
        <begin position="37"/>
        <end position="48"/>
    </location>
</feature>
<evidence type="ECO:0000313" key="12">
    <source>
        <dbReference type="Proteomes" id="UP001210211"/>
    </source>
</evidence>
<dbReference type="EMBL" id="JAMRDG010000001">
    <property type="protein sequence ID" value="KAJ3702372.1"/>
    <property type="molecule type" value="Genomic_DNA"/>
</dbReference>
<proteinExistence type="predicted"/>
<evidence type="ECO:0000256" key="9">
    <source>
        <dbReference type="SAM" id="MobiDB-lite"/>
    </source>
</evidence>
<evidence type="ECO:0000256" key="2">
    <source>
        <dbReference type="ARBA" id="ARBA00012483"/>
    </source>
</evidence>
<dbReference type="PANTHER" id="PTHR22937">
    <property type="entry name" value="E3 UBIQUITIN-PROTEIN LIGASE RNF165"/>
    <property type="match status" value="1"/>
</dbReference>
<keyword evidence="3" id="KW-0808">Transferase</keyword>
<dbReference type="EC" id="2.3.2.27" evidence="2"/>
<organism evidence="11 12">
    <name type="scientific">Rhynchospora tenuis</name>
    <dbReference type="NCBI Taxonomy" id="198213"/>
    <lineage>
        <taxon>Eukaryota</taxon>
        <taxon>Viridiplantae</taxon>
        <taxon>Streptophyta</taxon>
        <taxon>Embryophyta</taxon>
        <taxon>Tracheophyta</taxon>
        <taxon>Spermatophyta</taxon>
        <taxon>Magnoliopsida</taxon>
        <taxon>Liliopsida</taxon>
        <taxon>Poales</taxon>
        <taxon>Cyperaceae</taxon>
        <taxon>Cyperoideae</taxon>
        <taxon>Rhynchosporeae</taxon>
        <taxon>Rhynchospora</taxon>
    </lineage>
</organism>
<evidence type="ECO:0000259" key="10">
    <source>
        <dbReference type="PROSITE" id="PS50089"/>
    </source>
</evidence>
<evidence type="ECO:0000313" key="11">
    <source>
        <dbReference type="EMBL" id="KAJ3702372.1"/>
    </source>
</evidence>
<evidence type="ECO:0000256" key="4">
    <source>
        <dbReference type="ARBA" id="ARBA00022723"/>
    </source>
</evidence>
<feature type="compositionally biased region" description="Polar residues" evidence="9">
    <location>
        <begin position="1"/>
        <end position="12"/>
    </location>
</feature>
<dbReference type="GO" id="GO:0061630">
    <property type="term" value="F:ubiquitin protein ligase activity"/>
    <property type="evidence" value="ECO:0007669"/>
    <property type="project" value="UniProtKB-EC"/>
</dbReference>
<feature type="region of interest" description="Disordered" evidence="9">
    <location>
        <begin position="86"/>
        <end position="117"/>
    </location>
</feature>
<evidence type="ECO:0000256" key="7">
    <source>
        <dbReference type="ARBA" id="ARBA00022833"/>
    </source>
</evidence>
<keyword evidence="5 8" id="KW-0863">Zinc-finger</keyword>
<name>A0AAD6EV67_9POAL</name>
<comment type="caution">
    <text evidence="11">The sequence shown here is derived from an EMBL/GenBank/DDBJ whole genome shotgun (WGS) entry which is preliminary data.</text>
</comment>
<accession>A0AAD6EV67</accession>
<dbReference type="PROSITE" id="PS50089">
    <property type="entry name" value="ZF_RING_2"/>
    <property type="match status" value="1"/>
</dbReference>
<evidence type="ECO:0000256" key="8">
    <source>
        <dbReference type="PROSITE-ProRule" id="PRU00175"/>
    </source>
</evidence>
<dbReference type="InterPro" id="IPR001841">
    <property type="entry name" value="Znf_RING"/>
</dbReference>
<evidence type="ECO:0000256" key="1">
    <source>
        <dbReference type="ARBA" id="ARBA00000900"/>
    </source>
</evidence>
<dbReference type="PANTHER" id="PTHR22937:SF122">
    <property type="entry name" value="RING-TYPE E3 UBIQUITIN TRANSFERASE"/>
    <property type="match status" value="1"/>
</dbReference>
<feature type="domain" description="RING-type" evidence="10">
    <location>
        <begin position="273"/>
        <end position="314"/>
    </location>
</feature>
<keyword evidence="12" id="KW-1185">Reference proteome</keyword>
<evidence type="ECO:0000256" key="6">
    <source>
        <dbReference type="ARBA" id="ARBA00022786"/>
    </source>
</evidence>
<dbReference type="InterPro" id="IPR013083">
    <property type="entry name" value="Znf_RING/FYVE/PHD"/>
</dbReference>
<dbReference type="GO" id="GO:0008270">
    <property type="term" value="F:zinc ion binding"/>
    <property type="evidence" value="ECO:0007669"/>
    <property type="project" value="UniProtKB-KW"/>
</dbReference>
<dbReference type="InterPro" id="IPR045191">
    <property type="entry name" value="MBR1/2-like"/>
</dbReference>